<dbReference type="AlphaFoldDB" id="A0A1F5ZWZ3"/>
<organism evidence="3 4">
    <name type="scientific">Candidatus Gottesmanbacteria bacterium RIFCSPHIGHO2_02_FULL_39_14</name>
    <dbReference type="NCBI Taxonomy" id="1798383"/>
    <lineage>
        <taxon>Bacteria</taxon>
        <taxon>Candidatus Gottesmaniibacteriota</taxon>
    </lineage>
</organism>
<dbReference type="GO" id="GO:0030246">
    <property type="term" value="F:carbohydrate binding"/>
    <property type="evidence" value="ECO:0007669"/>
    <property type="project" value="InterPro"/>
</dbReference>
<name>A0A1F5ZWZ3_9BACT</name>
<evidence type="ECO:0008006" key="5">
    <source>
        <dbReference type="Google" id="ProtNLM"/>
    </source>
</evidence>
<dbReference type="SUPFAM" id="SSF49384">
    <property type="entry name" value="Carbohydrate-binding domain"/>
    <property type="match status" value="1"/>
</dbReference>
<proteinExistence type="predicted"/>
<comment type="caution">
    <text evidence="3">The sequence shown here is derived from an EMBL/GenBank/DDBJ whole genome shotgun (WGS) entry which is preliminary data.</text>
</comment>
<feature type="compositionally biased region" description="Polar residues" evidence="1">
    <location>
        <begin position="192"/>
        <end position="201"/>
    </location>
</feature>
<dbReference type="EMBL" id="MFJM01000052">
    <property type="protein sequence ID" value="OGG16864.1"/>
    <property type="molecule type" value="Genomic_DNA"/>
</dbReference>
<gene>
    <name evidence="3" type="ORF">A3D78_00330</name>
</gene>
<feature type="region of interest" description="Disordered" evidence="1">
    <location>
        <begin position="168"/>
        <end position="224"/>
    </location>
</feature>
<keyword evidence="2" id="KW-0812">Transmembrane</keyword>
<protein>
    <recommendedName>
        <fullName evidence="5">Cohesin domain-containing protein</fullName>
    </recommendedName>
</protein>
<evidence type="ECO:0000313" key="4">
    <source>
        <dbReference type="Proteomes" id="UP000176253"/>
    </source>
</evidence>
<dbReference type="STRING" id="1798383.A3D78_00330"/>
<evidence type="ECO:0000256" key="1">
    <source>
        <dbReference type="SAM" id="MobiDB-lite"/>
    </source>
</evidence>
<keyword evidence="2" id="KW-1133">Transmembrane helix</keyword>
<feature type="compositionally biased region" description="Low complexity" evidence="1">
    <location>
        <begin position="202"/>
        <end position="224"/>
    </location>
</feature>
<keyword evidence="2" id="KW-0472">Membrane</keyword>
<sequence length="265" mass="28124">MKRTACLFFLITLFLIAPKFRGAVYAQYFKLELENPGQQIKVNDVFNVNLSINTEGVEAINGDVLLVFDPTKISILNGQSQNFFTFAFSTMISGVNNKYLASSWDESVAHEKSSSVDTPFYTLSVKAVGNGQTEISFECATGSEADSNINRSSDATDVISCPLTPLSLSIGETTGPTTPPQPTATSGPANPTPTTGDQQPSATNTPVPTRTPVPTAIPTNTPIPTTVRQVTTTPAELPRAGIISDTLGVLGVGTFLTVLGLLFML</sequence>
<dbReference type="Proteomes" id="UP000176253">
    <property type="component" value="Unassembled WGS sequence"/>
</dbReference>
<reference evidence="3 4" key="1">
    <citation type="journal article" date="2016" name="Nat. Commun.">
        <title>Thousands of microbial genomes shed light on interconnected biogeochemical processes in an aquifer system.</title>
        <authorList>
            <person name="Anantharaman K."/>
            <person name="Brown C.T."/>
            <person name="Hug L.A."/>
            <person name="Sharon I."/>
            <person name="Castelle C.J."/>
            <person name="Probst A.J."/>
            <person name="Thomas B.C."/>
            <person name="Singh A."/>
            <person name="Wilkins M.J."/>
            <person name="Karaoz U."/>
            <person name="Brodie E.L."/>
            <person name="Williams K.H."/>
            <person name="Hubbard S.S."/>
            <person name="Banfield J.F."/>
        </authorList>
    </citation>
    <scope>NUCLEOTIDE SEQUENCE [LARGE SCALE GENOMIC DNA]</scope>
</reference>
<dbReference type="InterPro" id="IPR008965">
    <property type="entry name" value="CBM2/CBM3_carb-bd_dom_sf"/>
</dbReference>
<accession>A0A1F5ZWZ3</accession>
<feature type="transmembrane region" description="Helical" evidence="2">
    <location>
        <begin position="247"/>
        <end position="264"/>
    </location>
</feature>
<evidence type="ECO:0000313" key="3">
    <source>
        <dbReference type="EMBL" id="OGG16864.1"/>
    </source>
</evidence>
<evidence type="ECO:0000256" key="2">
    <source>
        <dbReference type="SAM" id="Phobius"/>
    </source>
</evidence>